<comment type="similarity">
    <text evidence="2">Belongs to the monovalent cation:proton antiporter 2 (CPA2) transporter (TC 2.A.37) family.</text>
</comment>
<evidence type="ECO:0000256" key="3">
    <source>
        <dbReference type="ARBA" id="ARBA00022448"/>
    </source>
</evidence>
<dbReference type="KEGG" id="tah:SU86_004170"/>
<evidence type="ECO:0000256" key="7">
    <source>
        <dbReference type="SAM" id="Phobius"/>
    </source>
</evidence>
<feature type="transmembrane region" description="Helical" evidence="7">
    <location>
        <begin position="366"/>
        <end position="386"/>
    </location>
</feature>
<keyword evidence="10" id="KW-1185">Reference proteome</keyword>
<dbReference type="Gene3D" id="1.20.1530.20">
    <property type="match status" value="1"/>
</dbReference>
<evidence type="ECO:0000256" key="6">
    <source>
        <dbReference type="ARBA" id="ARBA00023136"/>
    </source>
</evidence>
<keyword evidence="3" id="KW-0813">Transport</keyword>
<feature type="transmembrane region" description="Helical" evidence="7">
    <location>
        <begin position="98"/>
        <end position="122"/>
    </location>
</feature>
<proteinExistence type="inferred from homology"/>
<evidence type="ECO:0000256" key="2">
    <source>
        <dbReference type="ARBA" id="ARBA00005551"/>
    </source>
</evidence>
<feature type="transmembrane region" description="Helical" evidence="7">
    <location>
        <begin position="282"/>
        <end position="301"/>
    </location>
</feature>
<accession>A0A3G1B280</accession>
<keyword evidence="6 7" id="KW-0472">Membrane</keyword>
<dbReference type="Proteomes" id="UP000266745">
    <property type="component" value="Chromosome"/>
</dbReference>
<dbReference type="PANTHER" id="PTHR42751:SF3">
    <property type="entry name" value="SODIUM_GLUTAMATE SYMPORTER"/>
    <property type="match status" value="1"/>
</dbReference>
<feature type="transmembrane region" description="Helical" evidence="7">
    <location>
        <begin position="158"/>
        <end position="176"/>
    </location>
</feature>
<keyword evidence="5 7" id="KW-1133">Transmembrane helix</keyword>
<feature type="transmembrane region" description="Helical" evidence="7">
    <location>
        <begin position="196"/>
        <end position="215"/>
    </location>
</feature>
<evidence type="ECO:0000313" key="10">
    <source>
        <dbReference type="Proteomes" id="UP000266745"/>
    </source>
</evidence>
<dbReference type="STRING" id="1603555.SU86_004170"/>
<feature type="transmembrane region" description="Helical" evidence="7">
    <location>
        <begin position="42"/>
        <end position="61"/>
    </location>
</feature>
<evidence type="ECO:0000256" key="1">
    <source>
        <dbReference type="ARBA" id="ARBA00004141"/>
    </source>
</evidence>
<gene>
    <name evidence="9" type="ORF">SU86_004170</name>
</gene>
<sequence>MTYNQNPLQDLSGIEIIGDLGYLLLFSAAIGIIAYVLRQPLVLGFLVAGILIGPFGPFSLIKDTTMLTEFSEIAIVLLLFGVGLAFPITHLKSIGKLGAVIAVIEVVAMLGVGLGVGLAFGWSMMDSMFLAAALSISSTAIIVKVLEEMGVIEEPSSLLLIGVLVIEDLIAAVLISTLHSSVLSGGFSIDQMLWEIARIGMFIGGTVAFGCLGMPKVFALLSNIPRYELTILVALGLAFGLSFLSQELGFSAATGAFLAGVILAGSRFSEDIINLITPIREVFVAIFFVTIGALMDINIIAQYWLPILVITIVTIVGKTASVYLGVRLFQLGPNNALGIGLSMAQLGEFSFIVLMIGQDLGATSSFLFPIVGMVVVLTTILAPFLIKKGTKMLVAY</sequence>
<dbReference type="AlphaFoldDB" id="A0A3G1B280"/>
<feature type="transmembrane region" description="Helical" evidence="7">
    <location>
        <begin position="250"/>
        <end position="270"/>
    </location>
</feature>
<evidence type="ECO:0000256" key="5">
    <source>
        <dbReference type="ARBA" id="ARBA00022989"/>
    </source>
</evidence>
<evidence type="ECO:0000259" key="8">
    <source>
        <dbReference type="Pfam" id="PF00999"/>
    </source>
</evidence>
<feature type="transmembrane region" description="Helical" evidence="7">
    <location>
        <begin position="336"/>
        <end position="354"/>
    </location>
</feature>
<protein>
    <submittedName>
        <fullName evidence="9">Potassium transporter Kef</fullName>
    </submittedName>
</protein>
<dbReference type="EMBL" id="CP011097">
    <property type="protein sequence ID" value="AJZ75696.1"/>
    <property type="molecule type" value="Genomic_DNA"/>
</dbReference>
<comment type="subcellular location">
    <subcellularLocation>
        <location evidence="1">Membrane</location>
        <topology evidence="1">Multi-pass membrane protein</topology>
    </subcellularLocation>
</comment>
<evidence type="ECO:0000256" key="4">
    <source>
        <dbReference type="ARBA" id="ARBA00022692"/>
    </source>
</evidence>
<dbReference type="InterPro" id="IPR006153">
    <property type="entry name" value="Cation/H_exchanger_TM"/>
</dbReference>
<feature type="transmembrane region" description="Helical" evidence="7">
    <location>
        <begin position="227"/>
        <end position="244"/>
    </location>
</feature>
<evidence type="ECO:0000313" key="9">
    <source>
        <dbReference type="EMBL" id="AJZ75696.1"/>
    </source>
</evidence>
<organism evidence="9 10">
    <name type="scientific">Candidatus Nitrosotenuis cloacae</name>
    <dbReference type="NCBI Taxonomy" id="1603555"/>
    <lineage>
        <taxon>Archaea</taxon>
        <taxon>Nitrososphaerota</taxon>
        <taxon>Candidatus Nitrosotenuis</taxon>
    </lineage>
</organism>
<dbReference type="PANTHER" id="PTHR42751">
    <property type="entry name" value="SODIUM/HYDROGEN EXCHANGER FAMILY/TRKA DOMAIN PROTEIN"/>
    <property type="match status" value="1"/>
</dbReference>
<dbReference type="OrthoDB" id="43518at2157"/>
<feature type="transmembrane region" description="Helical" evidence="7">
    <location>
        <begin position="307"/>
        <end position="329"/>
    </location>
</feature>
<dbReference type="GO" id="GO:1902600">
    <property type="term" value="P:proton transmembrane transport"/>
    <property type="evidence" value="ECO:0007669"/>
    <property type="project" value="InterPro"/>
</dbReference>
<dbReference type="InterPro" id="IPR038770">
    <property type="entry name" value="Na+/solute_symporter_sf"/>
</dbReference>
<feature type="transmembrane region" description="Helical" evidence="7">
    <location>
        <begin position="73"/>
        <end position="91"/>
    </location>
</feature>
<reference evidence="9 10" key="1">
    <citation type="journal article" date="2016" name="Sci. Rep.">
        <title>A novel ammonia-oxidizing archaeon from wastewater treatment plant: Its enrichment, physiological and genomic characteristics.</title>
        <authorList>
            <person name="Li Y."/>
            <person name="Ding K."/>
            <person name="Wen X."/>
            <person name="Zhang B."/>
            <person name="Shen B."/>
            <person name="Yang Y."/>
        </authorList>
    </citation>
    <scope>NUCLEOTIDE SEQUENCE [LARGE SCALE GENOMIC DNA]</scope>
    <source>
        <strain evidence="9 10">SAT1</strain>
    </source>
</reference>
<feature type="transmembrane region" description="Helical" evidence="7">
    <location>
        <begin position="128"/>
        <end position="146"/>
    </location>
</feature>
<keyword evidence="4 7" id="KW-0812">Transmembrane</keyword>
<dbReference type="GO" id="GO:0015297">
    <property type="term" value="F:antiporter activity"/>
    <property type="evidence" value="ECO:0007669"/>
    <property type="project" value="InterPro"/>
</dbReference>
<feature type="transmembrane region" description="Helical" evidence="7">
    <location>
        <begin position="20"/>
        <end position="37"/>
    </location>
</feature>
<feature type="domain" description="Cation/H+ exchanger transmembrane" evidence="8">
    <location>
        <begin position="27"/>
        <end position="386"/>
    </location>
</feature>
<dbReference type="GO" id="GO:0016020">
    <property type="term" value="C:membrane"/>
    <property type="evidence" value="ECO:0007669"/>
    <property type="project" value="UniProtKB-SubCell"/>
</dbReference>
<dbReference type="Pfam" id="PF00999">
    <property type="entry name" value="Na_H_Exchanger"/>
    <property type="match status" value="1"/>
</dbReference>
<name>A0A3G1B280_9ARCH</name>